<protein>
    <submittedName>
        <fullName evidence="6">Extracellular matrix protein FRAS1</fullName>
    </submittedName>
</protein>
<keyword evidence="7" id="KW-1185">Reference proteome</keyword>
<dbReference type="PANTHER" id="PTHR45739">
    <property type="entry name" value="MATRIX PROTEIN, PUTATIVE-RELATED"/>
    <property type="match status" value="1"/>
</dbReference>
<sequence>MVLLGKRHLQAAFKGVGSDDIVYTIDVSEGKPKHGEVVLASTPADGPAEGWRPAPADERGLTATTSFTQQDVNDGAVWYRHFGGDTNADSFLFRQASPSGSGGSERQGRDQNHGGQRRTTDTNKYQHK</sequence>
<keyword evidence="1" id="KW-0732">Signal</keyword>
<keyword evidence="2" id="KW-0677">Repeat</keyword>
<evidence type="ECO:0000256" key="5">
    <source>
        <dbReference type="SAM" id="MobiDB-lite"/>
    </source>
</evidence>
<dbReference type="PROSITE" id="PS51854">
    <property type="entry name" value="CSPG"/>
    <property type="match status" value="1"/>
</dbReference>
<dbReference type="EMBL" id="SRLO01000788">
    <property type="protein sequence ID" value="TNN46454.1"/>
    <property type="molecule type" value="Genomic_DNA"/>
</dbReference>
<organism evidence="6 7">
    <name type="scientific">Liparis tanakae</name>
    <name type="common">Tanaka's snailfish</name>
    <dbReference type="NCBI Taxonomy" id="230148"/>
    <lineage>
        <taxon>Eukaryota</taxon>
        <taxon>Metazoa</taxon>
        <taxon>Chordata</taxon>
        <taxon>Craniata</taxon>
        <taxon>Vertebrata</taxon>
        <taxon>Euteleostomi</taxon>
        <taxon>Actinopterygii</taxon>
        <taxon>Neopterygii</taxon>
        <taxon>Teleostei</taxon>
        <taxon>Neoteleostei</taxon>
        <taxon>Acanthomorphata</taxon>
        <taxon>Eupercaria</taxon>
        <taxon>Perciformes</taxon>
        <taxon>Cottioidei</taxon>
        <taxon>Cottales</taxon>
        <taxon>Liparidae</taxon>
        <taxon>Liparis</taxon>
    </lineage>
</organism>
<evidence type="ECO:0000256" key="2">
    <source>
        <dbReference type="ARBA" id="ARBA00022737"/>
    </source>
</evidence>
<dbReference type="Proteomes" id="UP000314294">
    <property type="component" value="Unassembled WGS sequence"/>
</dbReference>
<evidence type="ECO:0000313" key="7">
    <source>
        <dbReference type="Proteomes" id="UP000314294"/>
    </source>
</evidence>
<feature type="region of interest" description="Disordered" evidence="5">
    <location>
        <begin position="89"/>
        <end position="128"/>
    </location>
</feature>
<dbReference type="Pfam" id="PF16184">
    <property type="entry name" value="Cadherin_3"/>
    <property type="match status" value="1"/>
</dbReference>
<evidence type="ECO:0000313" key="6">
    <source>
        <dbReference type="EMBL" id="TNN46454.1"/>
    </source>
</evidence>
<gene>
    <name evidence="6" type="primary">Fras1</name>
    <name evidence="6" type="ORF">EYF80_043371</name>
</gene>
<dbReference type="InterPro" id="IPR051561">
    <property type="entry name" value="FRAS1_ECM"/>
</dbReference>
<evidence type="ECO:0000256" key="4">
    <source>
        <dbReference type="PROSITE-ProRule" id="PRU01201"/>
    </source>
</evidence>
<evidence type="ECO:0000256" key="1">
    <source>
        <dbReference type="ARBA" id="ARBA00022729"/>
    </source>
</evidence>
<dbReference type="OrthoDB" id="430044at2759"/>
<reference evidence="6 7" key="1">
    <citation type="submission" date="2019-03" db="EMBL/GenBank/DDBJ databases">
        <title>First draft genome of Liparis tanakae, snailfish: a comprehensive survey of snailfish specific genes.</title>
        <authorList>
            <person name="Kim W."/>
            <person name="Song I."/>
            <person name="Jeong J.-H."/>
            <person name="Kim D."/>
            <person name="Kim S."/>
            <person name="Ryu S."/>
            <person name="Song J.Y."/>
            <person name="Lee S.K."/>
        </authorList>
    </citation>
    <scope>NUCLEOTIDE SEQUENCE [LARGE SCALE GENOMIC DNA]</scope>
    <source>
        <tissue evidence="6">Muscle</tissue>
    </source>
</reference>
<evidence type="ECO:0000256" key="3">
    <source>
        <dbReference type="ARBA" id="ARBA00023180"/>
    </source>
</evidence>
<dbReference type="GO" id="GO:0009653">
    <property type="term" value="P:anatomical structure morphogenesis"/>
    <property type="evidence" value="ECO:0007669"/>
    <property type="project" value="TreeGrafter"/>
</dbReference>
<keyword evidence="3" id="KW-0325">Glycoprotein</keyword>
<accession>A0A4Z2G0T8</accession>
<feature type="repeat" description="CSPG" evidence="4">
    <location>
        <begin position="1"/>
        <end position="96"/>
    </location>
</feature>
<dbReference type="InterPro" id="IPR039005">
    <property type="entry name" value="CSPG_rpt"/>
</dbReference>
<proteinExistence type="predicted"/>
<dbReference type="PANTHER" id="PTHR45739:SF1">
    <property type="entry name" value="EXTRACELLULAR MATRIX ORGANIZING PROTEIN FRAS1"/>
    <property type="match status" value="1"/>
</dbReference>
<dbReference type="AlphaFoldDB" id="A0A4Z2G0T8"/>
<feature type="region of interest" description="Disordered" evidence="5">
    <location>
        <begin position="37"/>
        <end position="58"/>
    </location>
</feature>
<comment type="caution">
    <text evidence="6">The sequence shown here is derived from an EMBL/GenBank/DDBJ whole genome shotgun (WGS) entry which is preliminary data.</text>
</comment>
<name>A0A4Z2G0T8_9TELE</name>